<dbReference type="AlphaFoldDB" id="A0A4R5AIK6"/>
<comment type="caution">
    <text evidence="1">The sequence shown here is derived from an EMBL/GenBank/DDBJ whole genome shotgun (WGS) entry which is preliminary data.</text>
</comment>
<proteinExistence type="predicted"/>
<dbReference type="EMBL" id="SMLB01000005">
    <property type="protein sequence ID" value="TDD71535.1"/>
    <property type="molecule type" value="Genomic_DNA"/>
</dbReference>
<organism evidence="1 2">
    <name type="scientific">Jiangella aurantiaca</name>
    <dbReference type="NCBI Taxonomy" id="2530373"/>
    <lineage>
        <taxon>Bacteria</taxon>
        <taxon>Bacillati</taxon>
        <taxon>Actinomycetota</taxon>
        <taxon>Actinomycetes</taxon>
        <taxon>Jiangellales</taxon>
        <taxon>Jiangellaceae</taxon>
        <taxon>Jiangella</taxon>
    </lineage>
</organism>
<accession>A0A4R5AIK6</accession>
<dbReference type="OrthoDB" id="5194022at2"/>
<keyword evidence="2" id="KW-1185">Reference proteome</keyword>
<protein>
    <submittedName>
        <fullName evidence="1">Uncharacterized protein</fullName>
    </submittedName>
</protein>
<reference evidence="1 2" key="1">
    <citation type="submission" date="2019-02" db="EMBL/GenBank/DDBJ databases">
        <title>Draft genome sequences of novel Actinobacteria.</title>
        <authorList>
            <person name="Sahin N."/>
            <person name="Ay H."/>
            <person name="Saygin H."/>
        </authorList>
    </citation>
    <scope>NUCLEOTIDE SEQUENCE [LARGE SCALE GENOMIC DNA]</scope>
    <source>
        <strain evidence="1 2">8K307</strain>
    </source>
</reference>
<evidence type="ECO:0000313" key="2">
    <source>
        <dbReference type="Proteomes" id="UP000295217"/>
    </source>
</evidence>
<sequence>MQRAFKPGECGRPVTMLGPAPDAPLELTVRLADSYARNHSGPLGTFTVTNISDRQVRGMSGPASWVWVSRDGVTVTGPGAMPAVNVPVELAPGESFTSDLHSVLRQCDATPADPAQVPGMPYPWDPPLAPGRYEVYVTWDLRGHDGVEIVLYAGPIGIDVR</sequence>
<dbReference type="RefSeq" id="WP_132101962.1">
    <property type="nucleotide sequence ID" value="NZ_SMLB01000005.1"/>
</dbReference>
<evidence type="ECO:0000313" key="1">
    <source>
        <dbReference type="EMBL" id="TDD71535.1"/>
    </source>
</evidence>
<gene>
    <name evidence="1" type="ORF">E1262_05105</name>
</gene>
<dbReference type="Proteomes" id="UP000295217">
    <property type="component" value="Unassembled WGS sequence"/>
</dbReference>
<name>A0A4R5AIK6_9ACTN</name>